<proteinExistence type="predicted"/>
<dbReference type="EMBL" id="MHPA01000030">
    <property type="protein sequence ID" value="OGZ72111.1"/>
    <property type="molecule type" value="Genomic_DNA"/>
</dbReference>
<name>A0A1G2IBZ0_9BACT</name>
<evidence type="ECO:0000313" key="3">
    <source>
        <dbReference type="Proteomes" id="UP000176774"/>
    </source>
</evidence>
<protein>
    <submittedName>
        <fullName evidence="2">Uncharacterized protein</fullName>
    </submittedName>
</protein>
<comment type="caution">
    <text evidence="2">The sequence shown here is derived from an EMBL/GenBank/DDBJ whole genome shotgun (WGS) entry which is preliminary data.</text>
</comment>
<keyword evidence="1" id="KW-0812">Transmembrane</keyword>
<sequence length="167" mass="18969">MLSMDVPQPHKMTDDQKAMYTGICMSRNTEVTLRWSRSQMFIAINAVGFSFLATQIGKPGIQPYYLILGVAGLSLGFFWLAINLKTQQWIDHWQSCLKTVEPPDKDLLVFRVFSGKSWESINSFPTFHLLLNVLPIAFTGLWIVTLSIPYYEGWIESLSNLFKGGAQ</sequence>
<dbReference type="Pfam" id="PF24838">
    <property type="entry name" value="8xMP"/>
    <property type="match status" value="1"/>
</dbReference>
<reference evidence="2 3" key="1">
    <citation type="journal article" date="2016" name="Nat. Commun.">
        <title>Thousands of microbial genomes shed light on interconnected biogeochemical processes in an aquifer system.</title>
        <authorList>
            <person name="Anantharaman K."/>
            <person name="Brown C.T."/>
            <person name="Hug L.A."/>
            <person name="Sharon I."/>
            <person name="Castelle C.J."/>
            <person name="Probst A.J."/>
            <person name="Thomas B.C."/>
            <person name="Singh A."/>
            <person name="Wilkins M.J."/>
            <person name="Karaoz U."/>
            <person name="Brodie E.L."/>
            <person name="Williams K.H."/>
            <person name="Hubbard S.S."/>
            <person name="Banfield J.F."/>
        </authorList>
    </citation>
    <scope>NUCLEOTIDE SEQUENCE [LARGE SCALE GENOMIC DNA]</scope>
</reference>
<evidence type="ECO:0000313" key="2">
    <source>
        <dbReference type="EMBL" id="OGZ72111.1"/>
    </source>
</evidence>
<organism evidence="2 3">
    <name type="scientific">Candidatus Staskawiczbacteria bacterium RIFCSPLOWO2_01_FULL_38_12b</name>
    <dbReference type="NCBI Taxonomy" id="1802214"/>
    <lineage>
        <taxon>Bacteria</taxon>
        <taxon>Candidatus Staskawicziibacteriota</taxon>
    </lineage>
</organism>
<feature type="transmembrane region" description="Helical" evidence="1">
    <location>
        <begin position="63"/>
        <end position="82"/>
    </location>
</feature>
<dbReference type="InterPro" id="IPR056918">
    <property type="entry name" value="8xMP"/>
</dbReference>
<dbReference type="STRING" id="1802214.A2908_04435"/>
<dbReference type="AlphaFoldDB" id="A0A1G2IBZ0"/>
<gene>
    <name evidence="2" type="ORF">A2908_04435</name>
</gene>
<keyword evidence="1" id="KW-1133">Transmembrane helix</keyword>
<feature type="transmembrane region" description="Helical" evidence="1">
    <location>
        <begin position="40"/>
        <end position="57"/>
    </location>
</feature>
<feature type="transmembrane region" description="Helical" evidence="1">
    <location>
        <begin position="129"/>
        <end position="151"/>
    </location>
</feature>
<keyword evidence="1" id="KW-0472">Membrane</keyword>
<evidence type="ECO:0000256" key="1">
    <source>
        <dbReference type="SAM" id="Phobius"/>
    </source>
</evidence>
<accession>A0A1G2IBZ0</accession>
<dbReference type="Proteomes" id="UP000176774">
    <property type="component" value="Unassembled WGS sequence"/>
</dbReference>